<comment type="caution">
    <text evidence="1">The sequence shown here is derived from an EMBL/GenBank/DDBJ whole genome shotgun (WGS) entry which is preliminary data.</text>
</comment>
<dbReference type="EMBL" id="RBWU01000004">
    <property type="protein sequence ID" value="RKS73452.1"/>
    <property type="molecule type" value="Genomic_DNA"/>
</dbReference>
<gene>
    <name evidence="1" type="ORF">BZB76_4144</name>
</gene>
<name>A0A495QLK4_9ACTN</name>
<evidence type="ECO:0000313" key="1">
    <source>
        <dbReference type="EMBL" id="RKS73452.1"/>
    </source>
</evidence>
<protein>
    <submittedName>
        <fullName evidence="1">Uncharacterized protein</fullName>
    </submittedName>
</protein>
<sequence>MSRRGSVLLCLLVRVSLRVPVSVSVCVPVRAFVCVPVCLAVRVPGGRFRGRFGTRCRSSWRGWGQRANAMAAPALMTTAMTTRTREVLSGSRRGGGAFRARGAMCARTGAGFLGGDGSGRAWGGRGGAGGTAATGRGWGGRGGGAGVFVGGAGDGGTDGSGGSGGGGVGDGGVGGGGGVGVGGVGGGGAGVGGGVGGGGGHPRGPRARSAPRVISMSMHRLIRGFGRGSAVAAGTGPAAAAASVRATARAGGTVSAVVGGMRRTLSHLRRCVAGRTAVP</sequence>
<keyword evidence="2" id="KW-1185">Reference proteome</keyword>
<dbReference type="Proteomes" id="UP000274601">
    <property type="component" value="Unassembled WGS sequence"/>
</dbReference>
<evidence type="ECO:0000313" key="2">
    <source>
        <dbReference type="Proteomes" id="UP000274601"/>
    </source>
</evidence>
<dbReference type="AlphaFoldDB" id="A0A495QLK4"/>
<proteinExistence type="predicted"/>
<accession>A0A495QLK4</accession>
<organism evidence="1 2">
    <name type="scientific">Actinomadura pelletieri DSM 43383</name>
    <dbReference type="NCBI Taxonomy" id="1120940"/>
    <lineage>
        <taxon>Bacteria</taxon>
        <taxon>Bacillati</taxon>
        <taxon>Actinomycetota</taxon>
        <taxon>Actinomycetes</taxon>
        <taxon>Streptosporangiales</taxon>
        <taxon>Thermomonosporaceae</taxon>
        <taxon>Actinomadura</taxon>
    </lineage>
</organism>
<reference evidence="1 2" key="1">
    <citation type="submission" date="2018-10" db="EMBL/GenBank/DDBJ databases">
        <title>Genomic Encyclopedia of Archaeal and Bacterial Type Strains, Phase II (KMG-II): from individual species to whole genera.</title>
        <authorList>
            <person name="Goeker M."/>
        </authorList>
    </citation>
    <scope>NUCLEOTIDE SEQUENCE [LARGE SCALE GENOMIC DNA]</scope>
    <source>
        <strain evidence="1 2">DSM 43383</strain>
    </source>
</reference>